<reference evidence="4 5" key="1">
    <citation type="journal article" date="2024" name="Plant J.">
        <title>Genome sequences and population genomics reveal climatic adaptation and genomic divergence between two closely related sweetgum species.</title>
        <authorList>
            <person name="Xu W.Q."/>
            <person name="Ren C.Q."/>
            <person name="Zhang X.Y."/>
            <person name="Comes H.P."/>
            <person name="Liu X.H."/>
            <person name="Li Y.G."/>
            <person name="Kettle C.J."/>
            <person name="Jalonen R."/>
            <person name="Gaisberger H."/>
            <person name="Ma Y.Z."/>
            <person name="Qiu Y.X."/>
        </authorList>
    </citation>
    <scope>NUCLEOTIDE SEQUENCE [LARGE SCALE GENOMIC DNA]</scope>
    <source>
        <strain evidence="4">Hangzhou</strain>
    </source>
</reference>
<dbReference type="GO" id="GO:0005634">
    <property type="term" value="C:nucleus"/>
    <property type="evidence" value="ECO:0007669"/>
    <property type="project" value="TreeGrafter"/>
</dbReference>
<evidence type="ECO:0008006" key="6">
    <source>
        <dbReference type="Google" id="ProtNLM"/>
    </source>
</evidence>
<keyword evidence="5" id="KW-1185">Reference proteome</keyword>
<comment type="catalytic activity">
    <reaction evidence="1">
        <text>DNA(n) + a 2'-deoxyribonucleoside 5'-triphosphate = DNA(n+1) + diphosphate</text>
        <dbReference type="Rhea" id="RHEA:22508"/>
        <dbReference type="Rhea" id="RHEA-COMP:17339"/>
        <dbReference type="Rhea" id="RHEA-COMP:17340"/>
        <dbReference type="ChEBI" id="CHEBI:33019"/>
        <dbReference type="ChEBI" id="CHEBI:61560"/>
        <dbReference type="ChEBI" id="CHEBI:173112"/>
        <dbReference type="EC" id="2.7.7.7"/>
    </reaction>
</comment>
<dbReference type="PANTHER" id="PTHR45812">
    <property type="entry name" value="DNA POLYMERASE ZETA CATALYTIC SUBUNIT"/>
    <property type="match status" value="1"/>
</dbReference>
<dbReference type="GO" id="GO:0003887">
    <property type="term" value="F:DNA-directed DNA polymerase activity"/>
    <property type="evidence" value="ECO:0007669"/>
    <property type="project" value="UniProtKB-EC"/>
</dbReference>
<evidence type="ECO:0000313" key="5">
    <source>
        <dbReference type="Proteomes" id="UP001415857"/>
    </source>
</evidence>
<protein>
    <recommendedName>
        <fullName evidence="6">DNA polymerase zeta catalytic subunit</fullName>
    </recommendedName>
</protein>
<dbReference type="GO" id="GO:0000724">
    <property type="term" value="P:double-strand break repair via homologous recombination"/>
    <property type="evidence" value="ECO:0007669"/>
    <property type="project" value="TreeGrafter"/>
</dbReference>
<proteinExistence type="predicted"/>
<dbReference type="InterPro" id="IPR056447">
    <property type="entry name" value="REV3_N"/>
</dbReference>
<accession>A0AAP0X5D9</accession>
<dbReference type="InterPro" id="IPR056435">
    <property type="entry name" value="DPOD/Z_N"/>
</dbReference>
<name>A0AAP0X5D9_LIQFO</name>
<organism evidence="4 5">
    <name type="scientific">Liquidambar formosana</name>
    <name type="common">Formosan gum</name>
    <dbReference type="NCBI Taxonomy" id="63359"/>
    <lineage>
        <taxon>Eukaryota</taxon>
        <taxon>Viridiplantae</taxon>
        <taxon>Streptophyta</taxon>
        <taxon>Embryophyta</taxon>
        <taxon>Tracheophyta</taxon>
        <taxon>Spermatophyta</taxon>
        <taxon>Magnoliopsida</taxon>
        <taxon>eudicotyledons</taxon>
        <taxon>Gunneridae</taxon>
        <taxon>Pentapetalae</taxon>
        <taxon>Saxifragales</taxon>
        <taxon>Altingiaceae</taxon>
        <taxon>Liquidambar</taxon>
    </lineage>
</organism>
<dbReference type="EMBL" id="JBBPBK010000001">
    <property type="protein sequence ID" value="KAK9291641.1"/>
    <property type="molecule type" value="Genomic_DNA"/>
</dbReference>
<evidence type="ECO:0000256" key="1">
    <source>
        <dbReference type="ARBA" id="ARBA00049244"/>
    </source>
</evidence>
<dbReference type="PANTHER" id="PTHR45812:SF1">
    <property type="entry name" value="DNA POLYMERASE ZETA CATALYTIC SUBUNIT"/>
    <property type="match status" value="1"/>
</dbReference>
<sequence>MADSQSALNIFSLRIVSIDYYMAPPIPDLDICYSSFQGAKVNEVPVVRIYGSTPSGQKTCLHVHRALPYLYVPCADILLQPHQEGDAYTHVISLAIEKALKLKGNAGSKRQHVHGCSLVRARKFYGYYSSEELFVKINLYYPQDVSRAANLLLGGAVLDKSLQPHESHIPFLLQFLVDYNLYGMGHIHLSRMKFRHPVPDVFSPWKANYNGQHCMPADFKADSSGDACLGSPVWISSTIPAGWMWQFPGEFDAPSDLDIHLVKRQSTCELEGDAYCRLILNQQFRMYSSLSQTHSDVKMVQSLIPIWEEEYERTGMHEAAIPPDPGKPLPADVLKTLSHGLEFENKLVALCSEAENSLSFSPLDKVVRFPRAIAFSTDEENLAEVRQVGPDHNDGELLKCLKERNRIGSLSLQVSLSEEAHGPIDGQGKDACPKLMPVDMMQTSEMIETLDPKIKCQSKGICCASKIWLCFKRKE</sequence>
<dbReference type="AlphaFoldDB" id="A0AAP0X5D9"/>
<dbReference type="FunFam" id="3.30.342.10:FF:000014">
    <property type="entry name" value="DNA polymerase"/>
    <property type="match status" value="1"/>
</dbReference>
<dbReference type="GO" id="GO:0016035">
    <property type="term" value="C:zeta DNA polymerase complex"/>
    <property type="evidence" value="ECO:0007669"/>
    <property type="project" value="InterPro"/>
</dbReference>
<feature type="domain" description="DNA polymerase zeta catalytic subunit N-terminal" evidence="3">
    <location>
        <begin position="11"/>
        <end position="64"/>
    </location>
</feature>
<dbReference type="Proteomes" id="UP001415857">
    <property type="component" value="Unassembled WGS sequence"/>
</dbReference>
<feature type="domain" description="DNA polymerase delta/zeta catalytic subunit N-terminal" evidence="2">
    <location>
        <begin position="66"/>
        <end position="146"/>
    </location>
</feature>
<gene>
    <name evidence="4" type="ORF">L1049_019590</name>
</gene>
<evidence type="ECO:0000259" key="3">
    <source>
        <dbReference type="Pfam" id="PF24065"/>
    </source>
</evidence>
<dbReference type="Pfam" id="PF24055">
    <property type="entry name" value="POL3_N"/>
    <property type="match status" value="1"/>
</dbReference>
<dbReference type="Gene3D" id="3.30.342.10">
    <property type="entry name" value="DNA Polymerase, chain B, domain 1"/>
    <property type="match status" value="1"/>
</dbReference>
<evidence type="ECO:0000259" key="2">
    <source>
        <dbReference type="Pfam" id="PF24055"/>
    </source>
</evidence>
<comment type="caution">
    <text evidence="4">The sequence shown here is derived from an EMBL/GenBank/DDBJ whole genome shotgun (WGS) entry which is preliminary data.</text>
</comment>
<dbReference type="GO" id="GO:0042276">
    <property type="term" value="P:error-prone translesion synthesis"/>
    <property type="evidence" value="ECO:0007669"/>
    <property type="project" value="TreeGrafter"/>
</dbReference>
<dbReference type="InterPro" id="IPR012337">
    <property type="entry name" value="RNaseH-like_sf"/>
</dbReference>
<evidence type="ECO:0000313" key="4">
    <source>
        <dbReference type="EMBL" id="KAK9291641.1"/>
    </source>
</evidence>
<dbReference type="SUPFAM" id="SSF53098">
    <property type="entry name" value="Ribonuclease H-like"/>
    <property type="match status" value="1"/>
</dbReference>
<dbReference type="InterPro" id="IPR030559">
    <property type="entry name" value="PolZ_Rev3"/>
</dbReference>
<dbReference type="Pfam" id="PF24065">
    <property type="entry name" value="REV3_N"/>
    <property type="match status" value="1"/>
</dbReference>